<dbReference type="OrthoDB" id="8613937at2"/>
<accession>A0A5C6TU17</accession>
<evidence type="ECO:0000313" key="1">
    <source>
        <dbReference type="EMBL" id="TXC63766.1"/>
    </source>
</evidence>
<name>A0A5C6TU17_9SPHN</name>
<sequence>MLWLSAPADAADAAERVARCVFTSGGPDRPWRGPCVFSADRDGSFALTPVEGRDMDGMEGFSLDIIRPGVGRAEYMMTSGRHEDAGILHRSRRDPACWESGRGFSVCVY</sequence>
<protein>
    <submittedName>
        <fullName evidence="1">Uncharacterized protein</fullName>
    </submittedName>
</protein>
<gene>
    <name evidence="1" type="ORF">FRZ32_08880</name>
</gene>
<dbReference type="Proteomes" id="UP000321249">
    <property type="component" value="Unassembled WGS sequence"/>
</dbReference>
<organism evidence="1 2">
    <name type="scientific">Allosphingosinicella ginsenosidimutans</name>
    <dbReference type="NCBI Taxonomy" id="1176539"/>
    <lineage>
        <taxon>Bacteria</taxon>
        <taxon>Pseudomonadati</taxon>
        <taxon>Pseudomonadota</taxon>
        <taxon>Alphaproteobacteria</taxon>
        <taxon>Sphingomonadales</taxon>
        <taxon>Sphingomonadaceae</taxon>
        <taxon>Allosphingosinicella</taxon>
    </lineage>
</organism>
<comment type="caution">
    <text evidence="1">The sequence shown here is derived from an EMBL/GenBank/DDBJ whole genome shotgun (WGS) entry which is preliminary data.</text>
</comment>
<dbReference type="AlphaFoldDB" id="A0A5C6TU17"/>
<reference evidence="1 2" key="1">
    <citation type="journal article" date="2015" name="J. Microbiol.">
        <title>Sphingosinicella ginsenosidimutans sp. nov., with ginsenoside converting activity.</title>
        <authorList>
            <person name="Kim J.K."/>
            <person name="Kang M.S."/>
            <person name="Park S.C."/>
            <person name="Kim K.M."/>
            <person name="Choi K."/>
            <person name="Yoon M.H."/>
            <person name="Im W.T."/>
        </authorList>
    </citation>
    <scope>NUCLEOTIDE SEQUENCE [LARGE SCALE GENOMIC DNA]</scope>
    <source>
        <strain evidence="1 2">BS-11</strain>
    </source>
</reference>
<proteinExistence type="predicted"/>
<dbReference type="EMBL" id="VOQQ01000001">
    <property type="protein sequence ID" value="TXC63766.1"/>
    <property type="molecule type" value="Genomic_DNA"/>
</dbReference>
<evidence type="ECO:0000313" key="2">
    <source>
        <dbReference type="Proteomes" id="UP000321249"/>
    </source>
</evidence>
<keyword evidence="2" id="KW-1185">Reference proteome</keyword>
<dbReference type="RefSeq" id="WP_147043173.1">
    <property type="nucleotide sequence ID" value="NZ_BAABIR010000004.1"/>
</dbReference>